<dbReference type="eggNOG" id="ENOG5033N0A">
    <property type="taxonomic scope" value="Bacteria"/>
</dbReference>
<gene>
    <name evidence="1" type="ORF">MYP_1534</name>
</gene>
<dbReference type="RefSeq" id="WP_045460642.1">
    <property type="nucleotide sequence ID" value="NZ_BBLT01000002.1"/>
</dbReference>
<dbReference type="Proteomes" id="UP000030185">
    <property type="component" value="Unassembled WGS sequence"/>
</dbReference>
<reference evidence="1 2" key="1">
    <citation type="submission" date="2014-09" db="EMBL/GenBank/DDBJ databases">
        <title>Sporocytophaga myxococcoides PG-01 genome sequencing.</title>
        <authorList>
            <person name="Liu L."/>
            <person name="Gao P.J."/>
            <person name="Chen G.J."/>
            <person name="Wang L.S."/>
        </authorList>
    </citation>
    <scope>NUCLEOTIDE SEQUENCE [LARGE SCALE GENOMIC DNA]</scope>
    <source>
        <strain evidence="1 2">PG-01</strain>
    </source>
</reference>
<dbReference type="PROSITE" id="PS51257">
    <property type="entry name" value="PROKAR_LIPOPROTEIN"/>
    <property type="match status" value="1"/>
</dbReference>
<name>A0A098LBM6_9BACT</name>
<keyword evidence="2" id="KW-1185">Reference proteome</keyword>
<evidence type="ECO:0000313" key="2">
    <source>
        <dbReference type="Proteomes" id="UP000030185"/>
    </source>
</evidence>
<comment type="caution">
    <text evidence="1">The sequence shown here is derived from an EMBL/GenBank/DDBJ whole genome shotgun (WGS) entry which is preliminary data.</text>
</comment>
<evidence type="ECO:0000313" key="1">
    <source>
        <dbReference type="EMBL" id="GAL84306.1"/>
    </source>
</evidence>
<dbReference type="AlphaFoldDB" id="A0A098LBM6"/>
<accession>A0A098LBM6</accession>
<dbReference type="STRING" id="153721.MYP_1534"/>
<proteinExistence type="predicted"/>
<dbReference type="EMBL" id="BBLT01000002">
    <property type="protein sequence ID" value="GAL84306.1"/>
    <property type="molecule type" value="Genomic_DNA"/>
</dbReference>
<organism evidence="1 2">
    <name type="scientific">Sporocytophaga myxococcoides</name>
    <dbReference type="NCBI Taxonomy" id="153721"/>
    <lineage>
        <taxon>Bacteria</taxon>
        <taxon>Pseudomonadati</taxon>
        <taxon>Bacteroidota</taxon>
        <taxon>Cytophagia</taxon>
        <taxon>Cytophagales</taxon>
        <taxon>Cytophagaceae</taxon>
        <taxon>Sporocytophaga</taxon>
    </lineage>
</organism>
<dbReference type="OrthoDB" id="931504at2"/>
<sequence>MKKIFYYVIPLLLFFSACQKEEKKDFIGPEYKAASSGFNLVSNFSLNLSNVNFATGDQQFFKAQFNEKVTWTIELKGLTSQAVKTITGLSDKVDESNSLWLGTHDDLLFFKSGEEVEAILSILGFNDTYKLNFKITKARIYPGATEMGSGFEGFKYDNRDWFYSPYPKRTVGEKVSTPVIEGNYAFKLSGIDDNYDYYIGSVRRTLPDNFLTSATKDFYVNVFVYGNGSNTSKLKVSLMHDSDSKLPYGIPENYLGTKDDAYEYEVSLNFTGWKLISIKYSLFTRTPDKDFGGSGPNIKDPGKLVFVDFALLTKTVGEKAEVVLDYPTITFDKPFKP</sequence>
<protein>
    <submittedName>
        <fullName evidence="1">Uncharacterized protein</fullName>
    </submittedName>
</protein>
<dbReference type="Gene3D" id="2.60.120.430">
    <property type="entry name" value="Galactose-binding lectin"/>
    <property type="match status" value="1"/>
</dbReference>